<reference evidence="2" key="1">
    <citation type="journal article" date="2020" name="New Phytol.">
        <title>Comparative genomics reveals dynamic genome evolution in host specialist ectomycorrhizal fungi.</title>
        <authorList>
            <person name="Lofgren L.A."/>
            <person name="Nguyen N.H."/>
            <person name="Vilgalys R."/>
            <person name="Ruytinx J."/>
            <person name="Liao H.L."/>
            <person name="Branco S."/>
            <person name="Kuo A."/>
            <person name="LaButti K."/>
            <person name="Lipzen A."/>
            <person name="Andreopoulos W."/>
            <person name="Pangilinan J."/>
            <person name="Riley R."/>
            <person name="Hundley H."/>
            <person name="Na H."/>
            <person name="Barry K."/>
            <person name="Grigoriev I.V."/>
            <person name="Stajich J.E."/>
            <person name="Kennedy P.G."/>
        </authorList>
    </citation>
    <scope>NUCLEOTIDE SEQUENCE</scope>
    <source>
        <strain evidence="2">DOB743</strain>
    </source>
</reference>
<accession>A0A9P6ZG82</accession>
<dbReference type="Proteomes" id="UP000714275">
    <property type="component" value="Unassembled WGS sequence"/>
</dbReference>
<evidence type="ECO:0000313" key="2">
    <source>
        <dbReference type="EMBL" id="KAG1764877.1"/>
    </source>
</evidence>
<keyword evidence="1" id="KW-0472">Membrane</keyword>
<protein>
    <submittedName>
        <fullName evidence="2">Uncharacterized protein</fullName>
    </submittedName>
</protein>
<dbReference type="EMBL" id="JABBWD010000117">
    <property type="protein sequence ID" value="KAG1764877.1"/>
    <property type="molecule type" value="Genomic_DNA"/>
</dbReference>
<gene>
    <name evidence="2" type="ORF">EV702DRAFT_1153119</name>
</gene>
<sequence>MSRARQGVDFYGRYPLLMCILGLRLHALILGLPSTSLLHPVASGARHSPLHDFPPVPFVFFRVTVARVTVGRSGQ</sequence>
<proteinExistence type="predicted"/>
<dbReference type="AlphaFoldDB" id="A0A9P6ZG82"/>
<comment type="caution">
    <text evidence="2">The sequence shown here is derived from an EMBL/GenBank/DDBJ whole genome shotgun (WGS) entry which is preliminary data.</text>
</comment>
<keyword evidence="1" id="KW-1133">Transmembrane helix</keyword>
<name>A0A9P6ZG82_9AGAM</name>
<keyword evidence="3" id="KW-1185">Reference proteome</keyword>
<feature type="transmembrane region" description="Helical" evidence="1">
    <location>
        <begin position="12"/>
        <end position="32"/>
    </location>
</feature>
<evidence type="ECO:0000256" key="1">
    <source>
        <dbReference type="SAM" id="Phobius"/>
    </source>
</evidence>
<keyword evidence="1" id="KW-0812">Transmembrane</keyword>
<evidence type="ECO:0000313" key="3">
    <source>
        <dbReference type="Proteomes" id="UP000714275"/>
    </source>
</evidence>
<organism evidence="2 3">
    <name type="scientific">Suillus placidus</name>
    <dbReference type="NCBI Taxonomy" id="48579"/>
    <lineage>
        <taxon>Eukaryota</taxon>
        <taxon>Fungi</taxon>
        <taxon>Dikarya</taxon>
        <taxon>Basidiomycota</taxon>
        <taxon>Agaricomycotina</taxon>
        <taxon>Agaricomycetes</taxon>
        <taxon>Agaricomycetidae</taxon>
        <taxon>Boletales</taxon>
        <taxon>Suillineae</taxon>
        <taxon>Suillaceae</taxon>
        <taxon>Suillus</taxon>
    </lineage>
</organism>